<dbReference type="Pfam" id="PF05494">
    <property type="entry name" value="MlaC"/>
    <property type="match status" value="1"/>
</dbReference>
<organism evidence="2 3">
    <name type="scientific">Methylocaldum szegediense</name>
    <dbReference type="NCBI Taxonomy" id="73780"/>
    <lineage>
        <taxon>Bacteria</taxon>
        <taxon>Pseudomonadati</taxon>
        <taxon>Pseudomonadota</taxon>
        <taxon>Gammaproteobacteria</taxon>
        <taxon>Methylococcales</taxon>
        <taxon>Methylococcaceae</taxon>
        <taxon>Methylocaldum</taxon>
    </lineage>
</organism>
<sequence length="224" mass="25664">MKLTKSSFGLVSWAVTVSLLLSWAATAWAEEALLPPQQVIQHSADELQTTLQKPEFKNDFKKATQVVNSIIEPHVDFDRVSMLILGKYWKTATPEQRERFKKEFRTLLVRTYTTAFTEYANWKIRYLPLQMKPDDRKVMVRTEILQGGAQPVAVNYRMVFTNNEWKVYDVLIEGISLLQNYRASFTDEVARTGSLDQLISHLAERNATAMKEPLSFAGGEKRGS</sequence>
<dbReference type="InterPro" id="IPR008869">
    <property type="entry name" value="MlaC/ttg2D"/>
</dbReference>
<evidence type="ECO:0000313" key="2">
    <source>
        <dbReference type="EMBL" id="CAI8939714.1"/>
    </source>
</evidence>
<name>A0ABM9I7E2_9GAMM</name>
<keyword evidence="3" id="KW-1185">Reference proteome</keyword>
<dbReference type="RefSeq" id="WP_051331515.1">
    <property type="nucleotide sequence ID" value="NZ_OX458333.1"/>
</dbReference>
<evidence type="ECO:0000256" key="1">
    <source>
        <dbReference type="SAM" id="SignalP"/>
    </source>
</evidence>
<dbReference type="InterPro" id="IPR042245">
    <property type="entry name" value="Tgt2/MlaC_sf"/>
</dbReference>
<dbReference type="PIRSF" id="PIRSF004649">
    <property type="entry name" value="MlaC"/>
    <property type="match status" value="1"/>
</dbReference>
<protein>
    <submittedName>
        <fullName evidence="2">Phospholipid transport system substrate-binding protein</fullName>
    </submittedName>
</protein>
<keyword evidence="1" id="KW-0732">Signal</keyword>
<feature type="chain" id="PRO_5046019506" evidence="1">
    <location>
        <begin position="30"/>
        <end position="224"/>
    </location>
</feature>
<dbReference type="PANTHER" id="PTHR36573:SF1">
    <property type="entry name" value="INTERMEMBRANE PHOSPHOLIPID TRANSPORT SYSTEM BINDING PROTEIN MLAC"/>
    <property type="match status" value="1"/>
</dbReference>
<dbReference type="EMBL" id="OX458333">
    <property type="protein sequence ID" value="CAI8939714.1"/>
    <property type="molecule type" value="Genomic_DNA"/>
</dbReference>
<evidence type="ECO:0000313" key="3">
    <source>
        <dbReference type="Proteomes" id="UP001162030"/>
    </source>
</evidence>
<dbReference type="PANTHER" id="PTHR36573">
    <property type="entry name" value="INTERMEMBRANE PHOSPHOLIPID TRANSPORT SYSTEM BINDING PROTEIN MLAC"/>
    <property type="match status" value="1"/>
</dbReference>
<feature type="signal peptide" evidence="1">
    <location>
        <begin position="1"/>
        <end position="29"/>
    </location>
</feature>
<reference evidence="2 3" key="1">
    <citation type="submission" date="2023-03" db="EMBL/GenBank/DDBJ databases">
        <authorList>
            <person name="Pearce D."/>
        </authorList>
    </citation>
    <scope>NUCLEOTIDE SEQUENCE [LARGE SCALE GENOMIC DNA]</scope>
    <source>
        <strain evidence="2">Msz</strain>
    </source>
</reference>
<accession>A0ABM9I7E2</accession>
<dbReference type="Gene3D" id="3.10.450.710">
    <property type="entry name" value="Tgt2/MlaC"/>
    <property type="match status" value="1"/>
</dbReference>
<proteinExistence type="predicted"/>
<gene>
    <name evidence="2" type="ORF">MSZNOR_4214</name>
</gene>
<dbReference type="Proteomes" id="UP001162030">
    <property type="component" value="Chromosome"/>
</dbReference>